<dbReference type="Gene3D" id="1.20.1600.10">
    <property type="entry name" value="Outer membrane efflux proteins (OEP)"/>
    <property type="match status" value="1"/>
</dbReference>
<protein>
    <submittedName>
        <fullName evidence="10">Outer membrane protein TolC</fullName>
    </submittedName>
</protein>
<evidence type="ECO:0000256" key="5">
    <source>
        <dbReference type="ARBA" id="ARBA00022692"/>
    </source>
</evidence>
<organism evidence="10 11">
    <name type="scientific">Neorhodopirellula lusitana</name>
    <dbReference type="NCBI Taxonomy" id="445327"/>
    <lineage>
        <taxon>Bacteria</taxon>
        <taxon>Pseudomonadati</taxon>
        <taxon>Planctomycetota</taxon>
        <taxon>Planctomycetia</taxon>
        <taxon>Pirellulales</taxon>
        <taxon>Pirellulaceae</taxon>
        <taxon>Neorhodopirellula</taxon>
    </lineage>
</organism>
<keyword evidence="7" id="KW-0998">Cell outer membrane</keyword>
<evidence type="ECO:0000256" key="2">
    <source>
        <dbReference type="ARBA" id="ARBA00007613"/>
    </source>
</evidence>
<gene>
    <name evidence="10" type="ORF">SAMN06265222_107117</name>
</gene>
<sequence>MQPGAAAAGTEVGPMDQVCKPTASVELASFHDDINDLADGLENVSVDDIATSANSKAPVQTAAEERLGSNTGTTTNANMNLDDADFGTFQEVQGVPSMMSIQGGESIQEAWAIAVAVNEKVRSKQNVTGAAVYTHEAAKSARMPSLRTFNAYTALDNTPGLSVSIPGVSALPFGSLPIGEKDFFASATLASVPLYTSGKISSAINASAANVNASKFDQRSGVHDLKMEVAEAYVRVLKTEKLVEVARLSVETLEKHLIDVQDLFDEDVVSKADVLAVKTALSESRDKYLEATNGLDLANAAYNRLVGRQLDQPVMLAELIAEGLPISSGPEELAALAMAQRSELKAIACKSNALRHQAKQELAATGPQVGALGGFHFLENSNLTHEDIWSVGIAAEWTVFDGGMAKNKAAAFKQQASALARLQRDLRSQIALQVRQAWLSMQNAAKRMEVAQTSVEQAEESLRVALDRYREEVGTNTEVLDAQTLLASRRSSFYAATYDAALARIMLDRATGTI</sequence>
<dbReference type="Proteomes" id="UP001158067">
    <property type="component" value="Unassembled WGS sequence"/>
</dbReference>
<evidence type="ECO:0000256" key="6">
    <source>
        <dbReference type="ARBA" id="ARBA00023136"/>
    </source>
</evidence>
<name>A0ABY1Q8P4_9BACT</name>
<keyword evidence="3" id="KW-0813">Transport</keyword>
<dbReference type="InterPro" id="IPR051906">
    <property type="entry name" value="TolC-like"/>
</dbReference>
<feature type="region of interest" description="Disordered" evidence="9">
    <location>
        <begin position="53"/>
        <end position="82"/>
    </location>
</feature>
<evidence type="ECO:0000313" key="11">
    <source>
        <dbReference type="Proteomes" id="UP001158067"/>
    </source>
</evidence>
<keyword evidence="8" id="KW-0175">Coiled coil</keyword>
<dbReference type="PANTHER" id="PTHR30026">
    <property type="entry name" value="OUTER MEMBRANE PROTEIN TOLC"/>
    <property type="match status" value="1"/>
</dbReference>
<feature type="compositionally biased region" description="Polar residues" evidence="9">
    <location>
        <begin position="68"/>
        <end position="79"/>
    </location>
</feature>
<evidence type="ECO:0000256" key="1">
    <source>
        <dbReference type="ARBA" id="ARBA00004442"/>
    </source>
</evidence>
<evidence type="ECO:0000313" key="10">
    <source>
        <dbReference type="EMBL" id="SMP61582.1"/>
    </source>
</evidence>
<dbReference type="InterPro" id="IPR003423">
    <property type="entry name" value="OMP_efflux"/>
</dbReference>
<keyword evidence="11" id="KW-1185">Reference proteome</keyword>
<keyword evidence="5" id="KW-0812">Transmembrane</keyword>
<proteinExistence type="inferred from homology"/>
<dbReference type="PANTHER" id="PTHR30026:SF20">
    <property type="entry name" value="OUTER MEMBRANE PROTEIN TOLC"/>
    <property type="match status" value="1"/>
</dbReference>
<evidence type="ECO:0000256" key="8">
    <source>
        <dbReference type="SAM" id="Coils"/>
    </source>
</evidence>
<keyword evidence="6" id="KW-0472">Membrane</keyword>
<keyword evidence="4" id="KW-1134">Transmembrane beta strand</keyword>
<evidence type="ECO:0000256" key="4">
    <source>
        <dbReference type="ARBA" id="ARBA00022452"/>
    </source>
</evidence>
<comment type="caution">
    <text evidence="10">The sequence shown here is derived from an EMBL/GenBank/DDBJ whole genome shotgun (WGS) entry which is preliminary data.</text>
</comment>
<reference evidence="10 11" key="1">
    <citation type="submission" date="2017-05" db="EMBL/GenBank/DDBJ databases">
        <authorList>
            <person name="Varghese N."/>
            <person name="Submissions S."/>
        </authorList>
    </citation>
    <scope>NUCLEOTIDE SEQUENCE [LARGE SCALE GENOMIC DNA]</scope>
    <source>
        <strain evidence="10 11">DSM 25457</strain>
    </source>
</reference>
<evidence type="ECO:0000256" key="3">
    <source>
        <dbReference type="ARBA" id="ARBA00022448"/>
    </source>
</evidence>
<dbReference type="Pfam" id="PF02321">
    <property type="entry name" value="OEP"/>
    <property type="match status" value="2"/>
</dbReference>
<comment type="subcellular location">
    <subcellularLocation>
        <location evidence="1">Cell outer membrane</location>
    </subcellularLocation>
</comment>
<accession>A0ABY1Q8P4</accession>
<comment type="similarity">
    <text evidence="2">Belongs to the outer membrane factor (OMF) (TC 1.B.17) family.</text>
</comment>
<feature type="coiled-coil region" evidence="8">
    <location>
        <begin position="441"/>
        <end position="468"/>
    </location>
</feature>
<dbReference type="EMBL" id="FXUG01000007">
    <property type="protein sequence ID" value="SMP61582.1"/>
    <property type="molecule type" value="Genomic_DNA"/>
</dbReference>
<evidence type="ECO:0000256" key="9">
    <source>
        <dbReference type="SAM" id="MobiDB-lite"/>
    </source>
</evidence>
<evidence type="ECO:0000256" key="7">
    <source>
        <dbReference type="ARBA" id="ARBA00023237"/>
    </source>
</evidence>
<dbReference type="SUPFAM" id="SSF56954">
    <property type="entry name" value="Outer membrane efflux proteins (OEP)"/>
    <property type="match status" value="1"/>
</dbReference>